<reference evidence="1 2" key="1">
    <citation type="journal article" date="2023" name="bioRxiv">
        <title>Conserved and derived expression patterns and positive selection on dental genes reveal complex evolutionary context of ever-growing rodent molars.</title>
        <authorList>
            <person name="Calamari Z.T."/>
            <person name="Song A."/>
            <person name="Cohen E."/>
            <person name="Akter M."/>
            <person name="Roy R.D."/>
            <person name="Hallikas O."/>
            <person name="Christensen M.M."/>
            <person name="Li P."/>
            <person name="Marangoni P."/>
            <person name="Jernvall J."/>
            <person name="Klein O.D."/>
        </authorList>
    </citation>
    <scope>NUCLEOTIDE SEQUENCE [LARGE SCALE GENOMIC DNA]</scope>
    <source>
        <strain evidence="1">V071</strain>
    </source>
</reference>
<sequence length="121" mass="13433">QHRQPLLALSLTHETLILQSIETVKVDGSGRYTFPGIFLEDEDPIGLAVFENAFFWANQTQLVRTSPSSPKEREVLLHASHASVSALSVLHRSQQPKNTRRVFQVLAAIYASCPPSIPRAT</sequence>
<feature type="non-terminal residue" evidence="1">
    <location>
        <position position="1"/>
    </location>
</feature>
<dbReference type="Proteomes" id="UP001488838">
    <property type="component" value="Unassembled WGS sequence"/>
</dbReference>
<protein>
    <submittedName>
        <fullName evidence="1">Uncharacterized protein</fullName>
    </submittedName>
</protein>
<name>A0AAW0ITW1_MYOGA</name>
<proteinExistence type="predicted"/>
<dbReference type="Gene3D" id="2.120.10.30">
    <property type="entry name" value="TolB, C-terminal domain"/>
    <property type="match status" value="1"/>
</dbReference>
<feature type="non-terminal residue" evidence="1">
    <location>
        <position position="121"/>
    </location>
</feature>
<accession>A0AAW0ITW1</accession>
<organism evidence="1 2">
    <name type="scientific">Myodes glareolus</name>
    <name type="common">Bank vole</name>
    <name type="synonym">Clethrionomys glareolus</name>
    <dbReference type="NCBI Taxonomy" id="447135"/>
    <lineage>
        <taxon>Eukaryota</taxon>
        <taxon>Metazoa</taxon>
        <taxon>Chordata</taxon>
        <taxon>Craniata</taxon>
        <taxon>Vertebrata</taxon>
        <taxon>Euteleostomi</taxon>
        <taxon>Mammalia</taxon>
        <taxon>Eutheria</taxon>
        <taxon>Euarchontoglires</taxon>
        <taxon>Glires</taxon>
        <taxon>Rodentia</taxon>
        <taxon>Myomorpha</taxon>
        <taxon>Muroidea</taxon>
        <taxon>Cricetidae</taxon>
        <taxon>Arvicolinae</taxon>
        <taxon>Myodes</taxon>
    </lineage>
</organism>
<keyword evidence="2" id="KW-1185">Reference proteome</keyword>
<dbReference type="EMBL" id="JBBHLL010000092">
    <property type="protein sequence ID" value="KAK7817758.1"/>
    <property type="molecule type" value="Genomic_DNA"/>
</dbReference>
<dbReference type="AlphaFoldDB" id="A0AAW0ITW1"/>
<evidence type="ECO:0000313" key="1">
    <source>
        <dbReference type="EMBL" id="KAK7817758.1"/>
    </source>
</evidence>
<comment type="caution">
    <text evidence="1">The sequence shown here is derived from an EMBL/GenBank/DDBJ whole genome shotgun (WGS) entry which is preliminary data.</text>
</comment>
<gene>
    <name evidence="1" type="ORF">U0070_018971</name>
</gene>
<evidence type="ECO:0000313" key="2">
    <source>
        <dbReference type="Proteomes" id="UP001488838"/>
    </source>
</evidence>
<dbReference type="InterPro" id="IPR011042">
    <property type="entry name" value="6-blade_b-propeller_TolB-like"/>
</dbReference>